<evidence type="ECO:0000256" key="2">
    <source>
        <dbReference type="ARBA" id="ARBA00010869"/>
    </source>
</evidence>
<dbReference type="GO" id="GO:0009097">
    <property type="term" value="P:isoleucine biosynthetic process"/>
    <property type="evidence" value="ECO:0007669"/>
    <property type="project" value="TreeGrafter"/>
</dbReference>
<dbReference type="GO" id="GO:0004794">
    <property type="term" value="F:threonine deaminase activity"/>
    <property type="evidence" value="ECO:0007669"/>
    <property type="project" value="UniProtKB-EC"/>
</dbReference>
<feature type="domain" description="ACT" evidence="6">
    <location>
        <begin position="332"/>
        <end position="411"/>
    </location>
</feature>
<dbReference type="PROSITE" id="PS51671">
    <property type="entry name" value="ACT"/>
    <property type="match status" value="1"/>
</dbReference>
<dbReference type="FunFam" id="3.40.50.1100:FF:000005">
    <property type="entry name" value="Threonine dehydratase catabolic"/>
    <property type="match status" value="1"/>
</dbReference>
<dbReference type="Proteomes" id="UP000324800">
    <property type="component" value="Unassembled WGS sequence"/>
</dbReference>
<dbReference type="CDD" id="cd04886">
    <property type="entry name" value="ACT_ThrD-II-like"/>
    <property type="match status" value="1"/>
</dbReference>
<dbReference type="PANTHER" id="PTHR48078:SF6">
    <property type="entry name" value="L-THREONINE DEHYDRATASE CATABOLIC TDCB"/>
    <property type="match status" value="1"/>
</dbReference>
<dbReference type="GO" id="GO:0003941">
    <property type="term" value="F:L-serine ammonia-lyase activity"/>
    <property type="evidence" value="ECO:0007669"/>
    <property type="project" value="TreeGrafter"/>
</dbReference>
<dbReference type="InterPro" id="IPR005789">
    <property type="entry name" value="Thr_deHydtase_catblc"/>
</dbReference>
<dbReference type="EC" id="4.3.1.19" evidence="3"/>
<evidence type="ECO:0000256" key="4">
    <source>
        <dbReference type="ARBA" id="ARBA00022898"/>
    </source>
</evidence>
<comment type="cofactor">
    <cofactor evidence="1">
        <name>pyridoxal 5'-phosphate</name>
        <dbReference type="ChEBI" id="CHEBI:597326"/>
    </cofactor>
</comment>
<reference evidence="7 8" key="1">
    <citation type="submission" date="2019-03" db="EMBL/GenBank/DDBJ databases">
        <title>Single cell metagenomics reveals metabolic interactions within the superorganism composed of flagellate Streblomastix strix and complex community of Bacteroidetes bacteria on its surface.</title>
        <authorList>
            <person name="Treitli S.C."/>
            <person name="Kolisko M."/>
            <person name="Husnik F."/>
            <person name="Keeling P."/>
            <person name="Hampl V."/>
        </authorList>
    </citation>
    <scope>NUCLEOTIDE SEQUENCE [LARGE SCALE GENOMIC DNA]</scope>
    <source>
        <strain evidence="7">ST1C</strain>
    </source>
</reference>
<dbReference type="Pfam" id="PF00291">
    <property type="entry name" value="PALP"/>
    <property type="match status" value="1"/>
</dbReference>
<dbReference type="Gene3D" id="3.40.50.1100">
    <property type="match status" value="2"/>
</dbReference>
<dbReference type="GO" id="GO:0006567">
    <property type="term" value="P:L-threonine catabolic process"/>
    <property type="evidence" value="ECO:0007669"/>
    <property type="project" value="InterPro"/>
</dbReference>
<dbReference type="PANTHER" id="PTHR48078">
    <property type="entry name" value="THREONINE DEHYDRATASE, MITOCHONDRIAL-RELATED"/>
    <property type="match status" value="1"/>
</dbReference>
<dbReference type="CDD" id="cd01562">
    <property type="entry name" value="Thr-dehyd"/>
    <property type="match status" value="1"/>
</dbReference>
<evidence type="ECO:0000256" key="3">
    <source>
        <dbReference type="ARBA" id="ARBA00012096"/>
    </source>
</evidence>
<dbReference type="Pfam" id="PF01842">
    <property type="entry name" value="ACT"/>
    <property type="match status" value="1"/>
</dbReference>
<dbReference type="InterPro" id="IPR044561">
    <property type="entry name" value="ACT_ThrD-II-like"/>
</dbReference>
<dbReference type="SUPFAM" id="SSF55021">
    <property type="entry name" value="ACT-like"/>
    <property type="match status" value="1"/>
</dbReference>
<accession>A0A5J4WX42</accession>
<dbReference type="EMBL" id="SNRW01000712">
    <property type="protein sequence ID" value="KAA6399624.1"/>
    <property type="molecule type" value="Genomic_DNA"/>
</dbReference>
<keyword evidence="4" id="KW-0663">Pyridoxal phosphate</keyword>
<comment type="similarity">
    <text evidence="2">Belongs to the serine/threonine dehydratase family.</text>
</comment>
<keyword evidence="5" id="KW-0456">Lyase</keyword>
<comment type="caution">
    <text evidence="7">The sequence shown here is derived from an EMBL/GenBank/DDBJ whole genome shotgun (WGS) entry which is preliminary data.</text>
</comment>
<name>A0A5J4WX42_9EUKA</name>
<dbReference type="SUPFAM" id="SSF53686">
    <property type="entry name" value="Tryptophan synthase beta subunit-like PLP-dependent enzymes"/>
    <property type="match status" value="1"/>
</dbReference>
<evidence type="ECO:0000313" key="8">
    <source>
        <dbReference type="Proteomes" id="UP000324800"/>
    </source>
</evidence>
<dbReference type="AlphaFoldDB" id="A0A5J4WX42"/>
<dbReference type="InterPro" id="IPR045865">
    <property type="entry name" value="ACT-like_dom_sf"/>
</dbReference>
<evidence type="ECO:0000256" key="5">
    <source>
        <dbReference type="ARBA" id="ARBA00023239"/>
    </source>
</evidence>
<organism evidence="7 8">
    <name type="scientific">Streblomastix strix</name>
    <dbReference type="NCBI Taxonomy" id="222440"/>
    <lineage>
        <taxon>Eukaryota</taxon>
        <taxon>Metamonada</taxon>
        <taxon>Preaxostyla</taxon>
        <taxon>Oxymonadida</taxon>
        <taxon>Streblomastigidae</taxon>
        <taxon>Streblomastix</taxon>
    </lineage>
</organism>
<dbReference type="NCBIfam" id="TIGR01127">
    <property type="entry name" value="ilvA_1Cterm"/>
    <property type="match status" value="1"/>
</dbReference>
<dbReference type="InterPro" id="IPR002912">
    <property type="entry name" value="ACT_dom"/>
</dbReference>
<dbReference type="GO" id="GO:0006565">
    <property type="term" value="P:L-serine catabolic process"/>
    <property type="evidence" value="ECO:0007669"/>
    <property type="project" value="TreeGrafter"/>
</dbReference>
<dbReference type="InterPro" id="IPR050147">
    <property type="entry name" value="Ser/Thr_Dehydratase"/>
</dbReference>
<dbReference type="InterPro" id="IPR036052">
    <property type="entry name" value="TrpB-like_PALP_sf"/>
</dbReference>
<evidence type="ECO:0000313" key="7">
    <source>
        <dbReference type="EMBL" id="KAA6399624.1"/>
    </source>
</evidence>
<dbReference type="OrthoDB" id="4418812at2759"/>
<proteinExistence type="inferred from homology"/>
<dbReference type="InterPro" id="IPR001926">
    <property type="entry name" value="TrpB-like_PALP"/>
</dbReference>
<dbReference type="FunFam" id="3.40.50.1100:FF:000007">
    <property type="entry name" value="L-threonine dehydratase catabolic TdcB"/>
    <property type="match status" value="1"/>
</dbReference>
<sequence length="417" mass="45096">MSSGVITIEDIKRARTTLEPVLEKTPMVRSDALSTKTQQVYLKLECLQRTGAFNIRGAYNKIANLSDEEKSHGIIASSAGNHVHGVALAAQQFGIHAVICMPEETPYVKIEACSRYGAEVVLKGNDYDEAYEEAKRLADENKYTYIHPFEDELVIAGQGTLCLDILDSIPDVDCIVVPIGGGGLIAGVAIAAKSINPNIEIIGVQAASSAAMQESISQGHLVTLKKAVTIADEIQVRAAGTKTFSLLQTLPHKVRILAVSEDEISEAILFLLENQHVVAEGAGAVPVAAMLAGKIPSQFKKVCLLIAGGNINVTTISSIIDRGLLSSKRRIRFKAIIDDKVGQVSRLASVIGDNKGNIFNINQTRQHQGMKLGYQEIDMVVDTAGSEHSEQILQALRKEGFRIKEDSIEIWEQDLGT</sequence>
<protein>
    <recommendedName>
        <fullName evidence="3">threonine ammonia-lyase</fullName>
        <ecNumber evidence="3">4.3.1.19</ecNumber>
    </recommendedName>
</protein>
<evidence type="ECO:0000256" key="1">
    <source>
        <dbReference type="ARBA" id="ARBA00001933"/>
    </source>
</evidence>
<gene>
    <name evidence="7" type="ORF">EZS28_004851</name>
</gene>
<dbReference type="Gene3D" id="3.30.70.260">
    <property type="match status" value="1"/>
</dbReference>
<evidence type="ECO:0000259" key="6">
    <source>
        <dbReference type="PROSITE" id="PS51671"/>
    </source>
</evidence>